<evidence type="ECO:0000313" key="1">
    <source>
        <dbReference type="EnsemblPlants" id="Kaladp0404s0002.2.v1.1.CDS.1"/>
    </source>
</evidence>
<dbReference type="AlphaFoldDB" id="A0A7N0VAA5"/>
<dbReference type="Gramene" id="Kaladp0404s0002.1.v1.1">
    <property type="protein sequence ID" value="Kaladp0404s0002.1.v1.1.CDS.1"/>
    <property type="gene ID" value="Kaladp0404s0002.v1.1"/>
</dbReference>
<organism evidence="1 2">
    <name type="scientific">Kalanchoe fedtschenkoi</name>
    <name type="common">Lavender scallops</name>
    <name type="synonym">South American air plant</name>
    <dbReference type="NCBI Taxonomy" id="63787"/>
    <lineage>
        <taxon>Eukaryota</taxon>
        <taxon>Viridiplantae</taxon>
        <taxon>Streptophyta</taxon>
        <taxon>Embryophyta</taxon>
        <taxon>Tracheophyta</taxon>
        <taxon>Spermatophyta</taxon>
        <taxon>Magnoliopsida</taxon>
        <taxon>eudicotyledons</taxon>
        <taxon>Gunneridae</taxon>
        <taxon>Pentapetalae</taxon>
        <taxon>Saxifragales</taxon>
        <taxon>Crassulaceae</taxon>
        <taxon>Kalanchoe</taxon>
    </lineage>
</organism>
<proteinExistence type="predicted"/>
<accession>A0A7N0VAA5</accession>
<sequence length="95" mass="10476">MTVSPLPLALPNSSNCSHQRKPCQLIQAPAPVHRGLVAPISAFHHPLPDGGYMTLLSPRSGLLSLADHQGRRRKQVGNTDCVVDQDHRRSRFSNY</sequence>
<dbReference type="EnsemblPlants" id="Kaladp0404s0002.2.v1.1">
    <property type="protein sequence ID" value="Kaladp0404s0002.2.v1.1.CDS.1"/>
    <property type="gene ID" value="Kaladp0404s0002.v1.1"/>
</dbReference>
<dbReference type="Gramene" id="Kaladp0404s0002.2.v1.1">
    <property type="protein sequence ID" value="Kaladp0404s0002.2.v1.1.CDS.1"/>
    <property type="gene ID" value="Kaladp0404s0002.v1.1"/>
</dbReference>
<dbReference type="EnsemblPlants" id="Kaladp0404s0002.1.v1.1">
    <property type="protein sequence ID" value="Kaladp0404s0002.1.v1.1.CDS.1"/>
    <property type="gene ID" value="Kaladp0404s0002.v1.1"/>
</dbReference>
<protein>
    <submittedName>
        <fullName evidence="1">Uncharacterized protein</fullName>
    </submittedName>
</protein>
<dbReference type="Proteomes" id="UP000594263">
    <property type="component" value="Unplaced"/>
</dbReference>
<reference evidence="1" key="1">
    <citation type="submission" date="2021-01" db="UniProtKB">
        <authorList>
            <consortium name="EnsemblPlants"/>
        </authorList>
    </citation>
    <scope>IDENTIFICATION</scope>
</reference>
<evidence type="ECO:0000313" key="2">
    <source>
        <dbReference type="Proteomes" id="UP000594263"/>
    </source>
</evidence>
<keyword evidence="2" id="KW-1185">Reference proteome</keyword>
<name>A0A7N0VAA5_KALFE</name>